<feature type="transmembrane region" description="Helical" evidence="2">
    <location>
        <begin position="266"/>
        <end position="284"/>
    </location>
</feature>
<reference evidence="3 4" key="1">
    <citation type="journal article" date="2012" name="Stand. Genomic Sci.">
        <title>Genome sequence of the halotolerant bacterium Corynebacterium halotolerans type strain YIM 70093(T) (= DSM 44683(T)).</title>
        <authorList>
            <person name="Ruckert C."/>
            <person name="Albersmeier A."/>
            <person name="Al-Dilaimi A."/>
            <person name="Niehaus K."/>
            <person name="Szczepanowski R."/>
            <person name="Kalinowski J."/>
        </authorList>
    </citation>
    <scope>NUCLEOTIDE SEQUENCE [LARGE SCALE GENOMIC DNA]</scope>
    <source>
        <strain evidence="3">YIM 70093</strain>
    </source>
</reference>
<protein>
    <submittedName>
        <fullName evidence="3">Uncharacterized protein</fullName>
    </submittedName>
</protein>
<feature type="transmembrane region" description="Helical" evidence="2">
    <location>
        <begin position="6"/>
        <end position="23"/>
    </location>
</feature>
<accession>M1P5F6</accession>
<evidence type="ECO:0000313" key="3">
    <source>
        <dbReference type="EMBL" id="AGF71891.1"/>
    </source>
</evidence>
<keyword evidence="2" id="KW-0472">Membrane</keyword>
<dbReference type="InterPro" id="IPR053779">
    <property type="entry name" value="GlpR"/>
</dbReference>
<dbReference type="OrthoDB" id="3696421at2"/>
<keyword evidence="4" id="KW-1185">Reference proteome</keyword>
<dbReference type="KEGG" id="chn:A605_04400"/>
<feature type="compositionally biased region" description="Basic and acidic residues" evidence="1">
    <location>
        <begin position="396"/>
        <end position="406"/>
    </location>
</feature>
<evidence type="ECO:0000313" key="4">
    <source>
        <dbReference type="Proteomes" id="UP000011723"/>
    </source>
</evidence>
<dbReference type="PATRIC" id="fig|1121362.3.peg.884"/>
<evidence type="ECO:0000256" key="2">
    <source>
        <dbReference type="SAM" id="Phobius"/>
    </source>
</evidence>
<gene>
    <name evidence="3" type="ORF">A605_04400</name>
</gene>
<dbReference type="Proteomes" id="UP000011723">
    <property type="component" value="Chromosome"/>
</dbReference>
<keyword evidence="2" id="KW-1133">Transmembrane helix</keyword>
<dbReference type="EMBL" id="CP003697">
    <property type="protein sequence ID" value="AGF71891.1"/>
    <property type="molecule type" value="Genomic_DNA"/>
</dbReference>
<name>M1P5F6_9CORY</name>
<dbReference type="eggNOG" id="ENOG50334B8">
    <property type="taxonomic scope" value="Bacteria"/>
</dbReference>
<feature type="region of interest" description="Disordered" evidence="1">
    <location>
        <begin position="386"/>
        <end position="406"/>
    </location>
</feature>
<dbReference type="RefSeq" id="WP_015400310.1">
    <property type="nucleotide sequence ID" value="NC_020302.1"/>
</dbReference>
<dbReference type="AlphaFoldDB" id="M1P5F6"/>
<evidence type="ECO:0000256" key="1">
    <source>
        <dbReference type="SAM" id="MobiDB-lite"/>
    </source>
</evidence>
<feature type="transmembrane region" description="Helical" evidence="2">
    <location>
        <begin position="290"/>
        <end position="310"/>
    </location>
</feature>
<dbReference type="HOGENOM" id="CLU_037505_0_0_11"/>
<feature type="region of interest" description="Disordered" evidence="1">
    <location>
        <begin position="47"/>
        <end position="71"/>
    </location>
</feature>
<dbReference type="STRING" id="1121362.A605_04400"/>
<organism evidence="3 4">
    <name type="scientific">Corynebacterium halotolerans YIM 70093 = DSM 44683</name>
    <dbReference type="NCBI Taxonomy" id="1121362"/>
    <lineage>
        <taxon>Bacteria</taxon>
        <taxon>Bacillati</taxon>
        <taxon>Actinomycetota</taxon>
        <taxon>Actinomycetes</taxon>
        <taxon>Mycobacteriales</taxon>
        <taxon>Corynebacteriaceae</taxon>
        <taxon>Corynebacterium</taxon>
    </lineage>
</organism>
<sequence length="406" mass="44985">MSGSLIIVLIIVVWLFVLAPLLLRGQKPIRKAGEAFDDTRVVYEGGSGGVPARRRPRLRPGDVRHPGDDDDDYEVVAADLEDTDVHAELDELDDDVLIDDGREGTRRRGLFARRGGEEETVDEVVDGDIVHELEPARTATATATAVSALEEDTITVRAEVDDRDEPEEDQVAVDELVAEDAYDYDDSYVSPRDMLYPDSDESLGEAIDEDELGGGRAVSRRLDELPDDDLSEEEIEFAERRRGRGGWDPVADAEHSLSRYQRRQRTLLGLGVAVVVTAVLGFVLGGWFWFAPALAIALTVAYLAALRSQVRQEQALRSRRIRQLRRARLGVRQVGDDSRDLTVPGRLRRPGAVVLELDDESPDFTDLPTATAPFIDRPDNGVVEYRGRGRGHGRGHYGDVDLRRAG</sequence>
<proteinExistence type="predicted"/>
<dbReference type="NCBIfam" id="NF045516">
    <property type="entry name" value="GlpR"/>
    <property type="match status" value="1"/>
</dbReference>
<keyword evidence="2" id="KW-0812">Transmembrane</keyword>